<dbReference type="Proteomes" id="UP000742631">
    <property type="component" value="Unassembled WGS sequence"/>
</dbReference>
<reference evidence="4" key="2">
    <citation type="submission" date="2021-09" db="EMBL/GenBank/DDBJ databases">
        <authorList>
            <person name="Gilroy R."/>
        </authorList>
    </citation>
    <scope>NUCLEOTIDE SEQUENCE</scope>
    <source>
        <strain evidence="4">316</strain>
    </source>
</reference>
<sequence length="194" mass="22026">MRVLLVHCHPRADSFNAALCDTAVSALRSAGHAVEILDLYAQEFDPRLSPDERGAYFDEAAARPELAGHIAALRRAEALVLVYPTWWFGLPAMLKGWFDRVWLPGVAFALGGAKVLQPRLTNLRRITVVTTYGSPRWLLWLVGWPDWRLFRFGIRPLCAPRCRLSWIALTGMDTVTAPARQRFLEKVRRRLSAF</sequence>
<evidence type="ECO:0000256" key="2">
    <source>
        <dbReference type="ARBA" id="ARBA00023002"/>
    </source>
</evidence>
<evidence type="ECO:0000259" key="3">
    <source>
        <dbReference type="Pfam" id="PF02525"/>
    </source>
</evidence>
<protein>
    <submittedName>
        <fullName evidence="4">NAD(P)H-dependent oxidoreductase</fullName>
    </submittedName>
</protein>
<dbReference type="Gene3D" id="3.40.50.360">
    <property type="match status" value="1"/>
</dbReference>
<comment type="caution">
    <text evidence="4">The sequence shown here is derived from an EMBL/GenBank/DDBJ whole genome shotgun (WGS) entry which is preliminary data.</text>
</comment>
<dbReference type="AlphaFoldDB" id="A0A921E6C7"/>
<dbReference type="Pfam" id="PF02525">
    <property type="entry name" value="Flavodoxin_2"/>
    <property type="match status" value="1"/>
</dbReference>
<evidence type="ECO:0000313" key="5">
    <source>
        <dbReference type="Proteomes" id="UP000742631"/>
    </source>
</evidence>
<dbReference type="PANTHER" id="PTHR10204:SF34">
    <property type="entry name" value="NAD(P)H DEHYDROGENASE [QUINONE] 1 ISOFORM 1"/>
    <property type="match status" value="1"/>
</dbReference>
<comment type="similarity">
    <text evidence="1">Belongs to the NAD(P)H dehydrogenase (quinone) family.</text>
</comment>
<dbReference type="EMBL" id="DYYG01000061">
    <property type="protein sequence ID" value="HJE25726.1"/>
    <property type="molecule type" value="Genomic_DNA"/>
</dbReference>
<name>A0A921E6C7_9HYPH</name>
<proteinExistence type="inferred from homology"/>
<dbReference type="InterPro" id="IPR051545">
    <property type="entry name" value="NAD(P)H_dehydrogenase_qn"/>
</dbReference>
<reference evidence="4" key="1">
    <citation type="journal article" date="2021" name="PeerJ">
        <title>Extensive microbial diversity within the chicken gut microbiome revealed by metagenomics and culture.</title>
        <authorList>
            <person name="Gilroy R."/>
            <person name="Ravi A."/>
            <person name="Getino M."/>
            <person name="Pursley I."/>
            <person name="Horton D.L."/>
            <person name="Alikhan N.F."/>
            <person name="Baker D."/>
            <person name="Gharbi K."/>
            <person name="Hall N."/>
            <person name="Watson M."/>
            <person name="Adriaenssens E.M."/>
            <person name="Foster-Nyarko E."/>
            <person name="Jarju S."/>
            <person name="Secka A."/>
            <person name="Antonio M."/>
            <person name="Oren A."/>
            <person name="Chaudhuri R.R."/>
            <person name="La Ragione R."/>
            <person name="Hildebrand F."/>
            <person name="Pallen M.J."/>
        </authorList>
    </citation>
    <scope>NUCLEOTIDE SEQUENCE</scope>
    <source>
        <strain evidence="4">316</strain>
    </source>
</reference>
<feature type="domain" description="Flavodoxin-like fold" evidence="3">
    <location>
        <begin position="1"/>
        <end position="135"/>
    </location>
</feature>
<evidence type="ECO:0000313" key="4">
    <source>
        <dbReference type="EMBL" id="HJE25726.1"/>
    </source>
</evidence>
<dbReference type="InterPro" id="IPR029039">
    <property type="entry name" value="Flavoprotein-like_sf"/>
</dbReference>
<dbReference type="GO" id="GO:0003955">
    <property type="term" value="F:NAD(P)H dehydrogenase (quinone) activity"/>
    <property type="evidence" value="ECO:0007669"/>
    <property type="project" value="TreeGrafter"/>
</dbReference>
<evidence type="ECO:0000256" key="1">
    <source>
        <dbReference type="ARBA" id="ARBA00006252"/>
    </source>
</evidence>
<dbReference type="SUPFAM" id="SSF52218">
    <property type="entry name" value="Flavoproteins"/>
    <property type="match status" value="1"/>
</dbReference>
<organism evidence="4 5">
    <name type="scientific">Methylorubrum populi</name>
    <dbReference type="NCBI Taxonomy" id="223967"/>
    <lineage>
        <taxon>Bacteria</taxon>
        <taxon>Pseudomonadati</taxon>
        <taxon>Pseudomonadota</taxon>
        <taxon>Alphaproteobacteria</taxon>
        <taxon>Hyphomicrobiales</taxon>
        <taxon>Methylobacteriaceae</taxon>
        <taxon>Methylorubrum</taxon>
    </lineage>
</organism>
<gene>
    <name evidence="4" type="ORF">K8W01_18930</name>
</gene>
<dbReference type="GO" id="GO:0005829">
    <property type="term" value="C:cytosol"/>
    <property type="evidence" value="ECO:0007669"/>
    <property type="project" value="TreeGrafter"/>
</dbReference>
<accession>A0A921E6C7</accession>
<dbReference type="PANTHER" id="PTHR10204">
    <property type="entry name" value="NAD P H OXIDOREDUCTASE-RELATED"/>
    <property type="match status" value="1"/>
</dbReference>
<keyword evidence="2" id="KW-0560">Oxidoreductase</keyword>
<dbReference type="InterPro" id="IPR003680">
    <property type="entry name" value="Flavodoxin_fold"/>
</dbReference>